<dbReference type="EC" id="3.6.4.13" evidence="7"/>
<dbReference type="GO" id="GO:0005524">
    <property type="term" value="F:ATP binding"/>
    <property type="evidence" value="ECO:0007669"/>
    <property type="project" value="UniProtKB-UniRule"/>
</dbReference>
<dbReference type="Proteomes" id="UP000440578">
    <property type="component" value="Unassembled WGS sequence"/>
</dbReference>
<dbReference type="GO" id="GO:0003723">
    <property type="term" value="F:RNA binding"/>
    <property type="evidence" value="ECO:0007669"/>
    <property type="project" value="UniProtKB-UniRule"/>
</dbReference>
<evidence type="ECO:0000259" key="9">
    <source>
        <dbReference type="PROSITE" id="PS51192"/>
    </source>
</evidence>
<dbReference type="InterPro" id="IPR014014">
    <property type="entry name" value="RNA_helicase_DEAD_Q_motif"/>
</dbReference>
<evidence type="ECO:0000256" key="4">
    <source>
        <dbReference type="ARBA" id="ARBA00022840"/>
    </source>
</evidence>
<dbReference type="SMART" id="SM00490">
    <property type="entry name" value="HELICc"/>
    <property type="match status" value="1"/>
</dbReference>
<dbReference type="Pfam" id="PF00271">
    <property type="entry name" value="Helicase_C"/>
    <property type="match status" value="1"/>
</dbReference>
<feature type="region of interest" description="Disordered" evidence="8">
    <location>
        <begin position="614"/>
        <end position="633"/>
    </location>
</feature>
<dbReference type="InterPro" id="IPR011545">
    <property type="entry name" value="DEAD/DEAH_box_helicase_dom"/>
</dbReference>
<dbReference type="Pfam" id="PF00270">
    <property type="entry name" value="DEAD"/>
    <property type="match status" value="1"/>
</dbReference>
<gene>
    <name evidence="12" type="primary">DDX24_0</name>
    <name evidence="12" type="ORF">FJT64_009668</name>
</gene>
<evidence type="ECO:0000256" key="7">
    <source>
        <dbReference type="RuleBase" id="RU365068"/>
    </source>
</evidence>
<comment type="function">
    <text evidence="7">RNA helicase.</text>
</comment>
<protein>
    <recommendedName>
        <fullName evidence="7">ATP-dependent RNA helicase</fullName>
        <ecNumber evidence="7">3.6.4.13</ecNumber>
    </recommendedName>
</protein>
<keyword evidence="3 7" id="KW-0347">Helicase</keyword>
<feature type="region of interest" description="Disordered" evidence="8">
    <location>
        <begin position="213"/>
        <end position="245"/>
    </location>
</feature>
<evidence type="ECO:0000313" key="12">
    <source>
        <dbReference type="EMBL" id="KAF0292316.1"/>
    </source>
</evidence>
<comment type="catalytic activity">
    <reaction evidence="7">
        <text>ATP + H2O = ADP + phosphate + H(+)</text>
        <dbReference type="Rhea" id="RHEA:13065"/>
        <dbReference type="ChEBI" id="CHEBI:15377"/>
        <dbReference type="ChEBI" id="CHEBI:15378"/>
        <dbReference type="ChEBI" id="CHEBI:30616"/>
        <dbReference type="ChEBI" id="CHEBI:43474"/>
        <dbReference type="ChEBI" id="CHEBI:456216"/>
        <dbReference type="EC" id="3.6.4.13"/>
    </reaction>
</comment>
<evidence type="ECO:0000256" key="1">
    <source>
        <dbReference type="ARBA" id="ARBA00022741"/>
    </source>
</evidence>
<feature type="domain" description="Helicase ATP-binding" evidence="9">
    <location>
        <begin position="173"/>
        <end position="363"/>
    </location>
</feature>
<dbReference type="InterPro" id="IPR014001">
    <property type="entry name" value="Helicase_ATP-bd"/>
</dbReference>
<proteinExistence type="inferred from homology"/>
<feature type="compositionally biased region" description="Basic and acidic residues" evidence="8">
    <location>
        <begin position="616"/>
        <end position="633"/>
    </location>
</feature>
<feature type="compositionally biased region" description="Acidic residues" evidence="8">
    <location>
        <begin position="708"/>
        <end position="718"/>
    </location>
</feature>
<dbReference type="EMBL" id="VIIS01001822">
    <property type="protein sequence ID" value="KAF0292316.1"/>
    <property type="molecule type" value="Genomic_DNA"/>
</dbReference>
<reference evidence="12 13" key="1">
    <citation type="submission" date="2019-07" db="EMBL/GenBank/DDBJ databases">
        <title>Draft genome assembly of a fouling barnacle, Amphibalanus amphitrite (Darwin, 1854): The first reference genome for Thecostraca.</title>
        <authorList>
            <person name="Kim W."/>
        </authorList>
    </citation>
    <scope>NUCLEOTIDE SEQUENCE [LARGE SCALE GENOMIC DNA]</scope>
    <source>
        <strain evidence="12">SNU_AA5</strain>
        <tissue evidence="12">Soma without cirri and trophi</tissue>
    </source>
</reference>
<accession>A0A6A4VCT9</accession>
<evidence type="ECO:0000313" key="13">
    <source>
        <dbReference type="Proteomes" id="UP000440578"/>
    </source>
</evidence>
<keyword evidence="4 7" id="KW-0067">ATP-binding</keyword>
<dbReference type="Gene3D" id="3.40.50.300">
    <property type="entry name" value="P-loop containing nucleotide triphosphate hydrolases"/>
    <property type="match status" value="3"/>
</dbReference>
<feature type="compositionally biased region" description="Acidic residues" evidence="8">
    <location>
        <begin position="223"/>
        <end position="236"/>
    </location>
</feature>
<keyword evidence="5 7" id="KW-0694">RNA-binding</keyword>
<evidence type="ECO:0000256" key="2">
    <source>
        <dbReference type="ARBA" id="ARBA00022801"/>
    </source>
</evidence>
<dbReference type="GO" id="GO:0003724">
    <property type="term" value="F:RNA helicase activity"/>
    <property type="evidence" value="ECO:0007669"/>
    <property type="project" value="UniProtKB-EC"/>
</dbReference>
<feature type="domain" description="Helicase C-terminal" evidence="10">
    <location>
        <begin position="409"/>
        <end position="561"/>
    </location>
</feature>
<organism evidence="12 13">
    <name type="scientific">Amphibalanus amphitrite</name>
    <name type="common">Striped barnacle</name>
    <name type="synonym">Balanus amphitrite</name>
    <dbReference type="NCBI Taxonomy" id="1232801"/>
    <lineage>
        <taxon>Eukaryota</taxon>
        <taxon>Metazoa</taxon>
        <taxon>Ecdysozoa</taxon>
        <taxon>Arthropoda</taxon>
        <taxon>Crustacea</taxon>
        <taxon>Multicrustacea</taxon>
        <taxon>Cirripedia</taxon>
        <taxon>Thoracica</taxon>
        <taxon>Thoracicalcarea</taxon>
        <taxon>Balanomorpha</taxon>
        <taxon>Balanoidea</taxon>
        <taxon>Balanidae</taxon>
        <taxon>Amphibalaninae</taxon>
        <taxon>Amphibalanus</taxon>
    </lineage>
</organism>
<dbReference type="OrthoDB" id="4310724at2759"/>
<feature type="domain" description="DEAD-box RNA helicase Q" evidence="11">
    <location>
        <begin position="141"/>
        <end position="169"/>
    </location>
</feature>
<dbReference type="PANTHER" id="PTHR24031">
    <property type="entry name" value="RNA HELICASE"/>
    <property type="match status" value="1"/>
</dbReference>
<sequence>MWKPSKPMSLADFASGADSFGGMTFFEELPGSVISADHGKPDKVAKKSGKKKGKKLVKPSNDDDSEETADRTEITEANTADIPKKKRKKKRKENTEAAATSSEPPAKKQRKNGARADATPSADPSAVDLAAVIEASGTDVSNWDVLHVPQPLLAGLAELGYEQPTEIQRRCLPAAIRGRMDVVGAAETGSGKTLAFALPVLYGVMKEMQRSAAGADAEQSAVDSDDDSDWPTDDGSAESTPGGPRALILAPTRELAIQVKDHIVAVAKYTGVKVVVATPGRLWEFIEAGDRFLSDLSQLAFLVVDETDRMLEKGHFQQLHLLLERVNADPQRAARRQNFVFSATLTLEQERAKGRDLKQLGELTTGQKLKHITAMIGIRDKKKKVVDITRSVGTATTLTEMAVSCSIPEKDELLYYFALQHPGRTLVFCNSIDCVTRLGRLLTLLEMQPLLLHANMQQRARLKSLQRFQARRCAVLVATDVAARGLDVPGVEHVIHYQVPRTTDAYVHRSGRTARALSEGLSVMFVEPGEVGAYRKLLRQLNRGWCIGRIVTICVQIRQESDLPPFSVDQDVLRPLARHVALARSINLAEFRQRRAAGSRSWAERAAEQMDIELDDAMRPERDEDAERRTQLEIRSGRAQLKDMLKKRAQVWQPFTRHGRLQVPARNVSALDVAKASVRKKKKGAAAQSSEETTEQKETPEQPQSEEPPAEPADDVAETDTAAERQR</sequence>
<comment type="caution">
    <text evidence="12">The sequence shown here is derived from an EMBL/GenBank/DDBJ whole genome shotgun (WGS) entry which is preliminary data.</text>
</comment>
<dbReference type="GO" id="GO:0016787">
    <property type="term" value="F:hydrolase activity"/>
    <property type="evidence" value="ECO:0007669"/>
    <property type="project" value="UniProtKB-KW"/>
</dbReference>
<comment type="similarity">
    <text evidence="7">Belongs to the DEAD box helicase family.</text>
</comment>
<evidence type="ECO:0000256" key="6">
    <source>
        <dbReference type="PROSITE-ProRule" id="PRU00552"/>
    </source>
</evidence>
<evidence type="ECO:0000256" key="5">
    <source>
        <dbReference type="ARBA" id="ARBA00022884"/>
    </source>
</evidence>
<keyword evidence="1 7" id="KW-0547">Nucleotide-binding</keyword>
<dbReference type="PROSITE" id="PS51192">
    <property type="entry name" value="HELICASE_ATP_BIND_1"/>
    <property type="match status" value="1"/>
</dbReference>
<dbReference type="AlphaFoldDB" id="A0A6A4VCT9"/>
<feature type="compositionally biased region" description="Basic residues" evidence="8">
    <location>
        <begin position="46"/>
        <end position="57"/>
    </location>
</feature>
<evidence type="ECO:0000256" key="8">
    <source>
        <dbReference type="SAM" id="MobiDB-lite"/>
    </source>
</evidence>
<feature type="region of interest" description="Disordered" evidence="8">
    <location>
        <begin position="33"/>
        <end position="124"/>
    </location>
</feature>
<dbReference type="CDD" id="cd18787">
    <property type="entry name" value="SF2_C_DEAD"/>
    <property type="match status" value="1"/>
</dbReference>
<name>A0A6A4VCT9_AMPAM</name>
<comment type="domain">
    <text evidence="7">The Q motif is unique to and characteristic of the DEAD box family of RNA helicases and controls ATP binding and hydrolysis.</text>
</comment>
<dbReference type="PROSITE" id="PS51195">
    <property type="entry name" value="Q_MOTIF"/>
    <property type="match status" value="1"/>
</dbReference>
<keyword evidence="2 7" id="KW-0378">Hydrolase</keyword>
<dbReference type="InterPro" id="IPR027417">
    <property type="entry name" value="P-loop_NTPase"/>
</dbReference>
<evidence type="ECO:0000256" key="3">
    <source>
        <dbReference type="ARBA" id="ARBA00022806"/>
    </source>
</evidence>
<feature type="short sequence motif" description="Q motif" evidence="6">
    <location>
        <begin position="141"/>
        <end position="169"/>
    </location>
</feature>
<dbReference type="SMART" id="SM00487">
    <property type="entry name" value="DEXDc"/>
    <property type="match status" value="1"/>
</dbReference>
<evidence type="ECO:0000259" key="11">
    <source>
        <dbReference type="PROSITE" id="PS51195"/>
    </source>
</evidence>
<dbReference type="InterPro" id="IPR001650">
    <property type="entry name" value="Helicase_C-like"/>
</dbReference>
<feature type="region of interest" description="Disordered" evidence="8">
    <location>
        <begin position="675"/>
        <end position="727"/>
    </location>
</feature>
<dbReference type="PROSITE" id="PS51194">
    <property type="entry name" value="HELICASE_CTER"/>
    <property type="match status" value="1"/>
</dbReference>
<evidence type="ECO:0000259" key="10">
    <source>
        <dbReference type="PROSITE" id="PS51194"/>
    </source>
</evidence>
<dbReference type="SUPFAM" id="SSF52540">
    <property type="entry name" value="P-loop containing nucleoside triphosphate hydrolases"/>
    <property type="match status" value="1"/>
</dbReference>
<keyword evidence="13" id="KW-1185">Reference proteome</keyword>